<comment type="similarity">
    <text evidence="5">Belongs to the zinc-containing alcohol dehydrogenase family.</text>
</comment>
<dbReference type="InterPro" id="IPR013149">
    <property type="entry name" value="ADH-like_C"/>
</dbReference>
<dbReference type="InterPro" id="IPR029752">
    <property type="entry name" value="D-isomer_DH_CS1"/>
</dbReference>
<proteinExistence type="inferred from homology"/>
<dbReference type="InterPro" id="IPR011032">
    <property type="entry name" value="GroES-like_sf"/>
</dbReference>
<evidence type="ECO:0000259" key="6">
    <source>
        <dbReference type="SMART" id="SM00829"/>
    </source>
</evidence>
<dbReference type="OrthoDB" id="1879366at2759"/>
<keyword evidence="8" id="KW-1185">Reference proteome</keyword>
<dbReference type="SUPFAM" id="SSF51735">
    <property type="entry name" value="NAD(P)-binding Rossmann-fold domains"/>
    <property type="match status" value="1"/>
</dbReference>
<dbReference type="GO" id="GO:0016616">
    <property type="term" value="F:oxidoreductase activity, acting on the CH-OH group of donors, NAD or NADP as acceptor"/>
    <property type="evidence" value="ECO:0007669"/>
    <property type="project" value="InterPro"/>
</dbReference>
<comment type="cofactor">
    <cofactor evidence="1 5">
        <name>Zn(2+)</name>
        <dbReference type="ChEBI" id="CHEBI:29105"/>
    </cofactor>
</comment>
<dbReference type="Gene3D" id="3.40.50.720">
    <property type="entry name" value="NAD(P)-binding Rossmann-like Domain"/>
    <property type="match status" value="1"/>
</dbReference>
<organism evidence="7 8">
    <name type="scientific">Coemansia erecta</name>
    <dbReference type="NCBI Taxonomy" id="147472"/>
    <lineage>
        <taxon>Eukaryota</taxon>
        <taxon>Fungi</taxon>
        <taxon>Fungi incertae sedis</taxon>
        <taxon>Zoopagomycota</taxon>
        <taxon>Kickxellomycotina</taxon>
        <taxon>Kickxellomycetes</taxon>
        <taxon>Kickxellales</taxon>
        <taxon>Kickxellaceae</taxon>
        <taxon>Coemansia</taxon>
    </lineage>
</organism>
<accession>A0A9W8CS90</accession>
<evidence type="ECO:0000256" key="5">
    <source>
        <dbReference type="RuleBase" id="RU361277"/>
    </source>
</evidence>
<dbReference type="EMBL" id="JANBOJ010000034">
    <property type="protein sequence ID" value="KAJ1724360.1"/>
    <property type="molecule type" value="Genomic_DNA"/>
</dbReference>
<dbReference type="InterPro" id="IPR047109">
    <property type="entry name" value="CAD-like"/>
</dbReference>
<evidence type="ECO:0000313" key="7">
    <source>
        <dbReference type="EMBL" id="KAJ1724360.1"/>
    </source>
</evidence>
<keyword evidence="4" id="KW-0560">Oxidoreductase</keyword>
<dbReference type="SUPFAM" id="SSF50129">
    <property type="entry name" value="GroES-like"/>
    <property type="match status" value="1"/>
</dbReference>
<dbReference type="SMART" id="SM00829">
    <property type="entry name" value="PKS_ER"/>
    <property type="match status" value="1"/>
</dbReference>
<dbReference type="InterPro" id="IPR020843">
    <property type="entry name" value="ER"/>
</dbReference>
<dbReference type="AlphaFoldDB" id="A0A9W8CS90"/>
<gene>
    <name evidence="7" type="ORF">LPJ53_001376</name>
</gene>
<dbReference type="GO" id="GO:0008270">
    <property type="term" value="F:zinc ion binding"/>
    <property type="evidence" value="ECO:0007669"/>
    <property type="project" value="InterPro"/>
</dbReference>
<comment type="caution">
    <text evidence="7">The sequence shown here is derived from an EMBL/GenBank/DDBJ whole genome shotgun (WGS) entry which is preliminary data.</text>
</comment>
<dbReference type="FunFam" id="3.40.50.720:FF:000022">
    <property type="entry name" value="Cinnamyl alcohol dehydrogenase"/>
    <property type="match status" value="1"/>
</dbReference>
<dbReference type="InterPro" id="IPR013154">
    <property type="entry name" value="ADH-like_N"/>
</dbReference>
<dbReference type="Pfam" id="PF00107">
    <property type="entry name" value="ADH_zinc_N"/>
    <property type="match status" value="1"/>
</dbReference>
<evidence type="ECO:0000256" key="4">
    <source>
        <dbReference type="ARBA" id="ARBA00023002"/>
    </source>
</evidence>
<dbReference type="Pfam" id="PF08240">
    <property type="entry name" value="ADH_N"/>
    <property type="match status" value="1"/>
</dbReference>
<name>A0A9W8CS90_9FUNG</name>
<evidence type="ECO:0000313" key="8">
    <source>
        <dbReference type="Proteomes" id="UP001149813"/>
    </source>
</evidence>
<dbReference type="PROSITE" id="PS00059">
    <property type="entry name" value="ADH_ZINC"/>
    <property type="match status" value="1"/>
</dbReference>
<keyword evidence="3 5" id="KW-0862">Zinc</keyword>
<evidence type="ECO:0000256" key="2">
    <source>
        <dbReference type="ARBA" id="ARBA00022723"/>
    </source>
</evidence>
<evidence type="ECO:0000256" key="1">
    <source>
        <dbReference type="ARBA" id="ARBA00001947"/>
    </source>
</evidence>
<reference evidence="7" key="1">
    <citation type="submission" date="2022-07" db="EMBL/GenBank/DDBJ databases">
        <title>Phylogenomic reconstructions and comparative analyses of Kickxellomycotina fungi.</title>
        <authorList>
            <person name="Reynolds N.K."/>
            <person name="Stajich J.E."/>
            <person name="Barry K."/>
            <person name="Grigoriev I.V."/>
            <person name="Crous P."/>
            <person name="Smith M.E."/>
        </authorList>
    </citation>
    <scope>NUCLEOTIDE SEQUENCE</scope>
    <source>
        <strain evidence="7">NBRC 32514</strain>
    </source>
</reference>
<dbReference type="InterPro" id="IPR002328">
    <property type="entry name" value="ADH_Zn_CS"/>
</dbReference>
<dbReference type="Gene3D" id="3.90.180.10">
    <property type="entry name" value="Medium-chain alcohol dehydrogenases, catalytic domain"/>
    <property type="match status" value="1"/>
</dbReference>
<dbReference type="Proteomes" id="UP001149813">
    <property type="component" value="Unassembled WGS sequence"/>
</dbReference>
<dbReference type="CDD" id="cd05283">
    <property type="entry name" value="CAD1"/>
    <property type="match status" value="1"/>
</dbReference>
<keyword evidence="2 5" id="KW-0479">Metal-binding</keyword>
<sequence length="354" mass="38995">MVEGKFNEIHGWAAIKPGLEVERWSYKPRPLGENDIEVKIEYSGICSTDLHVIRGDWGKELFPTIVGHEIVGRVVTKGEKVTDFEEGELVGVGGLVHACHEPTCRECSRNLDQHCSQKVFTYNDVYADGHQAQGGYAEAIRVESRYVFKIPANLDPVYVAPLMCAGSTVYTPMLHAGVKKGDRVGVVGIGGLGHLAIKYAKAIGAEVVAFSHSPGKRDESLELGASEFVNTANESEVEAIRGSLQYLFVTSNVDPRKYKDFVTWMDYEGQIILLALTQGELEVSPILLARRKVSITGSLIAGLEDQKATIQFSADHNVLPVIETFPMDKVNEAIQRVENGKAHFRIVLINKDDD</sequence>
<dbReference type="PROSITE" id="PS00065">
    <property type="entry name" value="D_2_HYDROXYACID_DH_1"/>
    <property type="match status" value="1"/>
</dbReference>
<dbReference type="PANTHER" id="PTHR42683">
    <property type="entry name" value="ALDEHYDE REDUCTASE"/>
    <property type="match status" value="1"/>
</dbReference>
<feature type="domain" description="Enoyl reductase (ER)" evidence="6">
    <location>
        <begin position="18"/>
        <end position="348"/>
    </location>
</feature>
<protein>
    <recommendedName>
        <fullName evidence="6">Enoyl reductase (ER) domain-containing protein</fullName>
    </recommendedName>
</protein>
<dbReference type="InterPro" id="IPR036291">
    <property type="entry name" value="NAD(P)-bd_dom_sf"/>
</dbReference>
<evidence type="ECO:0000256" key="3">
    <source>
        <dbReference type="ARBA" id="ARBA00022833"/>
    </source>
</evidence>